<keyword evidence="4" id="KW-1015">Disulfide bond</keyword>
<name>A0ABS8RFS9_DATST</name>
<feature type="region of interest" description="Disordered" evidence="5">
    <location>
        <begin position="96"/>
        <end position="116"/>
    </location>
</feature>
<proteinExistence type="inferred from homology"/>
<evidence type="ECO:0000313" key="8">
    <source>
        <dbReference type="Proteomes" id="UP000823775"/>
    </source>
</evidence>
<comment type="similarity">
    <text evidence="1">Belongs to the 11S seed storage protein (globulins) family.</text>
</comment>
<feature type="region of interest" description="Disordered" evidence="5">
    <location>
        <begin position="1"/>
        <end position="21"/>
    </location>
</feature>
<sequence>MRGEESREGESQYRTGGDRHQKVRQFRQGDVLALPAGITLWLYNHGQDRLVTVALLDVSNPANQLDLKFRGREDPRGQIIRAERLDVLIPEFEEAEEEQTHMMPRKDFPGRRGSQPNGLEQTFCTMRFRENLGRPSRADVYNPRGGRISTLNSHRLPILNWLQLSAEKGVLYQASHILIHVFSKCNNGTILEHERPQHHLHHPRYRPDSGGRGWWKLLLQRRGQGRTDDRRATELRRGEKSRRPRTRIHRLQDQRSSHDQPVSLAVIGNPGHAGGSSDELISDFQARSKELEV</sequence>
<gene>
    <name evidence="7" type="ORF">HAX54_000055</name>
</gene>
<keyword evidence="2" id="KW-0758">Storage protein</keyword>
<keyword evidence="3" id="KW-0708">Seed storage protein</keyword>
<dbReference type="Gene3D" id="2.60.120.10">
    <property type="entry name" value="Jelly Rolls"/>
    <property type="match status" value="3"/>
</dbReference>
<dbReference type="Proteomes" id="UP000823775">
    <property type="component" value="Unassembled WGS sequence"/>
</dbReference>
<feature type="compositionally biased region" description="Basic and acidic residues" evidence="5">
    <location>
        <begin position="225"/>
        <end position="238"/>
    </location>
</feature>
<evidence type="ECO:0000256" key="5">
    <source>
        <dbReference type="SAM" id="MobiDB-lite"/>
    </source>
</evidence>
<dbReference type="InterPro" id="IPR050253">
    <property type="entry name" value="Seed_Storage-Functional"/>
</dbReference>
<reference evidence="7 8" key="1">
    <citation type="journal article" date="2021" name="BMC Genomics">
        <title>Datura genome reveals duplications of psychoactive alkaloid biosynthetic genes and high mutation rate following tissue culture.</title>
        <authorList>
            <person name="Rajewski A."/>
            <person name="Carter-House D."/>
            <person name="Stajich J."/>
            <person name="Litt A."/>
        </authorList>
    </citation>
    <scope>NUCLEOTIDE SEQUENCE [LARGE SCALE GENOMIC DNA]</scope>
    <source>
        <strain evidence="7">AR-01</strain>
    </source>
</reference>
<feature type="domain" description="Cupin type-1" evidence="6">
    <location>
        <begin position="131"/>
        <end position="184"/>
    </location>
</feature>
<evidence type="ECO:0000256" key="3">
    <source>
        <dbReference type="ARBA" id="ARBA00023129"/>
    </source>
</evidence>
<dbReference type="SUPFAM" id="SSF51182">
    <property type="entry name" value="RmlC-like cupins"/>
    <property type="match status" value="1"/>
</dbReference>
<evidence type="ECO:0000256" key="2">
    <source>
        <dbReference type="ARBA" id="ARBA00022761"/>
    </source>
</evidence>
<feature type="compositionally biased region" description="Basic and acidic residues" evidence="5">
    <location>
        <begin position="1"/>
        <end position="20"/>
    </location>
</feature>
<protein>
    <recommendedName>
        <fullName evidence="6">Cupin type-1 domain-containing protein</fullName>
    </recommendedName>
</protein>
<organism evidence="7 8">
    <name type="scientific">Datura stramonium</name>
    <name type="common">Jimsonweed</name>
    <name type="synonym">Common thornapple</name>
    <dbReference type="NCBI Taxonomy" id="4076"/>
    <lineage>
        <taxon>Eukaryota</taxon>
        <taxon>Viridiplantae</taxon>
        <taxon>Streptophyta</taxon>
        <taxon>Embryophyta</taxon>
        <taxon>Tracheophyta</taxon>
        <taxon>Spermatophyta</taxon>
        <taxon>Magnoliopsida</taxon>
        <taxon>eudicotyledons</taxon>
        <taxon>Gunneridae</taxon>
        <taxon>Pentapetalae</taxon>
        <taxon>asterids</taxon>
        <taxon>lamiids</taxon>
        <taxon>Solanales</taxon>
        <taxon>Solanaceae</taxon>
        <taxon>Solanoideae</taxon>
        <taxon>Datureae</taxon>
        <taxon>Datura</taxon>
    </lineage>
</organism>
<dbReference type="PRINTS" id="PR00439">
    <property type="entry name" value="11SGLOBULIN"/>
</dbReference>
<dbReference type="InterPro" id="IPR011051">
    <property type="entry name" value="RmlC_Cupin_sf"/>
</dbReference>
<dbReference type="Pfam" id="PF00190">
    <property type="entry name" value="Cupin_1"/>
    <property type="match status" value="2"/>
</dbReference>
<evidence type="ECO:0000256" key="1">
    <source>
        <dbReference type="ARBA" id="ARBA00007178"/>
    </source>
</evidence>
<keyword evidence="8" id="KW-1185">Reference proteome</keyword>
<feature type="compositionally biased region" description="Basic residues" evidence="5">
    <location>
        <begin position="239"/>
        <end position="249"/>
    </location>
</feature>
<evidence type="ECO:0000259" key="6">
    <source>
        <dbReference type="Pfam" id="PF00190"/>
    </source>
</evidence>
<evidence type="ECO:0000313" key="7">
    <source>
        <dbReference type="EMBL" id="MCD7445817.1"/>
    </source>
</evidence>
<dbReference type="PANTHER" id="PTHR31189">
    <property type="entry name" value="OS03G0336100 PROTEIN-RELATED"/>
    <property type="match status" value="1"/>
</dbReference>
<dbReference type="InterPro" id="IPR014710">
    <property type="entry name" value="RmlC-like_jellyroll"/>
</dbReference>
<dbReference type="InterPro" id="IPR006045">
    <property type="entry name" value="Cupin_1"/>
</dbReference>
<feature type="domain" description="Cupin type-1" evidence="6">
    <location>
        <begin position="18"/>
        <end position="64"/>
    </location>
</feature>
<feature type="region of interest" description="Disordered" evidence="5">
    <location>
        <begin position="225"/>
        <end position="279"/>
    </location>
</feature>
<evidence type="ECO:0000256" key="4">
    <source>
        <dbReference type="ARBA" id="ARBA00023157"/>
    </source>
</evidence>
<accession>A0ABS8RFS9</accession>
<comment type="caution">
    <text evidence="7">The sequence shown here is derived from an EMBL/GenBank/DDBJ whole genome shotgun (WGS) entry which is preliminary data.</text>
</comment>
<dbReference type="InterPro" id="IPR006044">
    <property type="entry name" value="11S_seedstore_pln"/>
</dbReference>
<feature type="compositionally biased region" description="Basic and acidic residues" evidence="5">
    <location>
        <begin position="98"/>
        <end position="110"/>
    </location>
</feature>
<dbReference type="EMBL" id="JACEIK010000001">
    <property type="protein sequence ID" value="MCD7445817.1"/>
    <property type="molecule type" value="Genomic_DNA"/>
</dbReference>
<dbReference type="PANTHER" id="PTHR31189:SF59">
    <property type="entry name" value="11S GLOBULIN SUBUNIT BETA-LIKE"/>
    <property type="match status" value="1"/>
</dbReference>